<feature type="domain" description="Beta-ketoacyl-[acyl-carrier-protein] synthase III N-terminal" evidence="4">
    <location>
        <begin position="110"/>
        <end position="187"/>
    </location>
</feature>
<comment type="caution">
    <text evidence="5">The sequence shown here is derived from an EMBL/GenBank/DDBJ whole genome shotgun (WGS) entry which is preliminary data.</text>
</comment>
<dbReference type="EMBL" id="WCTL01000022">
    <property type="protein sequence ID" value="KAB4231167.1"/>
    <property type="molecule type" value="Genomic_DNA"/>
</dbReference>
<dbReference type="InterPro" id="IPR013751">
    <property type="entry name" value="ACP_syn_III_N"/>
</dbReference>
<evidence type="ECO:0000256" key="2">
    <source>
        <dbReference type="ARBA" id="ARBA00023315"/>
    </source>
</evidence>
<evidence type="ECO:0000313" key="6">
    <source>
        <dbReference type="Proteomes" id="UP000462376"/>
    </source>
</evidence>
<proteinExistence type="predicted"/>
<keyword evidence="2" id="KW-0012">Acyltransferase</keyword>
<dbReference type="PANTHER" id="PTHR34069:SF2">
    <property type="entry name" value="BETA-KETOACYL-[ACYL-CARRIER-PROTEIN] SYNTHASE III"/>
    <property type="match status" value="1"/>
</dbReference>
<feature type="domain" description="Beta-ketoacyl-[acyl-carrier-protein] synthase III C-terminal" evidence="3">
    <location>
        <begin position="252"/>
        <end position="336"/>
    </location>
</feature>
<dbReference type="GO" id="GO:0044550">
    <property type="term" value="P:secondary metabolite biosynthetic process"/>
    <property type="evidence" value="ECO:0007669"/>
    <property type="project" value="TreeGrafter"/>
</dbReference>
<dbReference type="InterPro" id="IPR016039">
    <property type="entry name" value="Thiolase-like"/>
</dbReference>
<dbReference type="Pfam" id="PF08541">
    <property type="entry name" value="ACP_syn_III_C"/>
    <property type="match status" value="1"/>
</dbReference>
<gene>
    <name evidence="5" type="ORF">GAP47_18370</name>
</gene>
<dbReference type="Proteomes" id="UP000462376">
    <property type="component" value="Unassembled WGS sequence"/>
</dbReference>
<dbReference type="AlphaFoldDB" id="A0A139JX02"/>
<keyword evidence="1" id="KW-0808">Transferase</keyword>
<dbReference type="RefSeq" id="WP_061412658.1">
    <property type="nucleotide sequence ID" value="NZ_JAHONI010000001.1"/>
</dbReference>
<protein>
    <submittedName>
        <fullName evidence="5">Ketoacyl-ACP synthase III</fullName>
    </submittedName>
</protein>
<dbReference type="SUPFAM" id="SSF53901">
    <property type="entry name" value="Thiolase-like"/>
    <property type="match status" value="1"/>
</dbReference>
<evidence type="ECO:0000259" key="4">
    <source>
        <dbReference type="Pfam" id="PF08545"/>
    </source>
</evidence>
<accession>A0A139JX02</accession>
<reference evidence="5 6" key="1">
    <citation type="journal article" date="2019" name="Nat. Med.">
        <title>A library of human gut bacterial isolates paired with longitudinal multiomics data enables mechanistic microbiome research.</title>
        <authorList>
            <person name="Poyet M."/>
            <person name="Groussin M."/>
            <person name="Gibbons S.M."/>
            <person name="Avila-Pacheco J."/>
            <person name="Jiang X."/>
            <person name="Kearney S.M."/>
            <person name="Perrotta A.R."/>
            <person name="Berdy B."/>
            <person name="Zhao S."/>
            <person name="Lieberman T.D."/>
            <person name="Swanson P.K."/>
            <person name="Smith M."/>
            <person name="Roesemann S."/>
            <person name="Alexander J.E."/>
            <person name="Rich S.A."/>
            <person name="Livny J."/>
            <person name="Vlamakis H."/>
            <person name="Clish C."/>
            <person name="Bullock K."/>
            <person name="Deik A."/>
            <person name="Scott J."/>
            <person name="Pierce K.A."/>
            <person name="Xavier R.J."/>
            <person name="Alm E.J."/>
        </authorList>
    </citation>
    <scope>NUCLEOTIDE SEQUENCE [LARGE SCALE GENOMIC DNA]</scope>
    <source>
        <strain evidence="5 6">BIOML-A5</strain>
    </source>
</reference>
<dbReference type="GO" id="GO:0006633">
    <property type="term" value="P:fatty acid biosynthetic process"/>
    <property type="evidence" value="ECO:0007669"/>
    <property type="project" value="InterPro"/>
</dbReference>
<dbReference type="CDD" id="cd00830">
    <property type="entry name" value="KAS_III"/>
    <property type="match status" value="1"/>
</dbReference>
<name>A0A139JX02_BACUN</name>
<dbReference type="Pfam" id="PF08545">
    <property type="entry name" value="ACP_syn_III"/>
    <property type="match status" value="1"/>
</dbReference>
<evidence type="ECO:0000256" key="1">
    <source>
        <dbReference type="ARBA" id="ARBA00022679"/>
    </source>
</evidence>
<dbReference type="GO" id="GO:0004315">
    <property type="term" value="F:3-oxoacyl-[acyl-carrier-protein] synthase activity"/>
    <property type="evidence" value="ECO:0007669"/>
    <property type="project" value="InterPro"/>
</dbReference>
<evidence type="ECO:0000313" key="5">
    <source>
        <dbReference type="EMBL" id="KAB4231167.1"/>
    </source>
</evidence>
<dbReference type="PANTHER" id="PTHR34069">
    <property type="entry name" value="3-OXOACYL-[ACYL-CARRIER-PROTEIN] SYNTHASE 3"/>
    <property type="match status" value="1"/>
</dbReference>
<dbReference type="Gene3D" id="3.40.47.10">
    <property type="match status" value="1"/>
</dbReference>
<sequence length="348" mass="38554">MAFLDINNVAVKGISACVPHISDYISDIYKWGVNSFAESTGIKARRRVLDATTSSDLCLEAAKKLIEDLNWDKSDIDVLVFVSQTPDYDLPATSCLLQQRLGLSKECYTLDVSLGCSGWVYALSVIAALMQNGTLRKGLLMAGDTPTKLCSPEDKSVWPLFGDAGTVTALEFDDNSTGMQFLFNTDGNGAETIIVREGGYRNRFNEKSLIPVDHGDDRIRNGVQVELDGMDVFSFGITKAPKSVKQLCEHFSIDKDSVDIFTFHQANLMMNEMIRKKLKLPEEKVPYCMDEFGNTSCASIPLALVTREREKLQRESLKHIACGFGVGLSWGSVYFETDKLAVPELIEI</sequence>
<organism evidence="5 6">
    <name type="scientific">Bacteroides uniformis</name>
    <dbReference type="NCBI Taxonomy" id="820"/>
    <lineage>
        <taxon>Bacteria</taxon>
        <taxon>Pseudomonadati</taxon>
        <taxon>Bacteroidota</taxon>
        <taxon>Bacteroidia</taxon>
        <taxon>Bacteroidales</taxon>
        <taxon>Bacteroidaceae</taxon>
        <taxon>Bacteroides</taxon>
    </lineage>
</organism>
<dbReference type="InterPro" id="IPR013747">
    <property type="entry name" value="ACP_syn_III_C"/>
</dbReference>
<evidence type="ECO:0000259" key="3">
    <source>
        <dbReference type="Pfam" id="PF08541"/>
    </source>
</evidence>